<dbReference type="Gene3D" id="3.10.129.10">
    <property type="entry name" value="Hotdog Thioesterase"/>
    <property type="match status" value="1"/>
</dbReference>
<name>A0A328C703_9DELT</name>
<reference evidence="3 4" key="1">
    <citation type="submission" date="2018-05" db="EMBL/GenBank/DDBJ databases">
        <title>Lujinxingia marina gen. nov. sp. nov., a new facultative anaerobic member of the class Deltaproteobacteria, and proposal of Lujinxingaceae fam. nov.</title>
        <authorList>
            <person name="Li C.-M."/>
        </authorList>
    </citation>
    <scope>NUCLEOTIDE SEQUENCE [LARGE SCALE GENOMIC DNA]</scope>
    <source>
        <strain evidence="3 4">B210</strain>
    </source>
</reference>
<dbReference type="Proteomes" id="UP000249169">
    <property type="component" value="Unassembled WGS sequence"/>
</dbReference>
<evidence type="ECO:0000256" key="1">
    <source>
        <dbReference type="ARBA" id="ARBA00005953"/>
    </source>
</evidence>
<dbReference type="GO" id="GO:0047617">
    <property type="term" value="F:fatty acyl-CoA hydrolase activity"/>
    <property type="evidence" value="ECO:0007669"/>
    <property type="project" value="TreeGrafter"/>
</dbReference>
<organism evidence="3 4">
    <name type="scientific">Lujinxingia litoralis</name>
    <dbReference type="NCBI Taxonomy" id="2211119"/>
    <lineage>
        <taxon>Bacteria</taxon>
        <taxon>Deltaproteobacteria</taxon>
        <taxon>Bradymonadales</taxon>
        <taxon>Lujinxingiaceae</taxon>
        <taxon>Lujinxingia</taxon>
    </lineage>
</organism>
<gene>
    <name evidence="3" type="ORF">DL240_10790</name>
</gene>
<evidence type="ECO:0000256" key="2">
    <source>
        <dbReference type="ARBA" id="ARBA00022801"/>
    </source>
</evidence>
<dbReference type="InterPro" id="IPR050563">
    <property type="entry name" value="4-hydroxybenzoyl-CoA_TE"/>
</dbReference>
<dbReference type="InterPro" id="IPR006684">
    <property type="entry name" value="YbgC/YbaW"/>
</dbReference>
<sequence length="171" mass="19051">MQKRDAALRRVNLNHDGGSLQSLAVRTCSVPFLFVRTFAVNLSHPFCTTLSVRGYELDVFGHVNNAVYLNYFEHCRWEAFRQLGGDVQEGGAQMVVRKLTVEYLAAAYLFDELEVSLWVERLGTTSATFGQAIKRRADGVSLATAEVVVVTIDAQGRPTGLPTWIREQVEA</sequence>
<dbReference type="EMBL" id="QHKO01000004">
    <property type="protein sequence ID" value="RAL22328.1"/>
    <property type="molecule type" value="Genomic_DNA"/>
</dbReference>
<dbReference type="NCBIfam" id="TIGR00051">
    <property type="entry name" value="YbgC/FadM family acyl-CoA thioesterase"/>
    <property type="match status" value="1"/>
</dbReference>
<evidence type="ECO:0000313" key="3">
    <source>
        <dbReference type="EMBL" id="RAL22328.1"/>
    </source>
</evidence>
<evidence type="ECO:0000313" key="4">
    <source>
        <dbReference type="Proteomes" id="UP000249169"/>
    </source>
</evidence>
<dbReference type="PANTHER" id="PTHR31793:SF27">
    <property type="entry name" value="NOVEL THIOESTERASE SUPERFAMILY DOMAIN AND SAPOSIN A-TYPE DOMAIN CONTAINING PROTEIN (0610012H03RIK)"/>
    <property type="match status" value="1"/>
</dbReference>
<dbReference type="CDD" id="cd00586">
    <property type="entry name" value="4HBT"/>
    <property type="match status" value="1"/>
</dbReference>
<dbReference type="PANTHER" id="PTHR31793">
    <property type="entry name" value="4-HYDROXYBENZOYL-COA THIOESTERASE FAMILY MEMBER"/>
    <property type="match status" value="1"/>
</dbReference>
<dbReference type="SUPFAM" id="SSF54637">
    <property type="entry name" value="Thioesterase/thiol ester dehydrase-isomerase"/>
    <property type="match status" value="1"/>
</dbReference>
<keyword evidence="2" id="KW-0378">Hydrolase</keyword>
<dbReference type="AlphaFoldDB" id="A0A328C703"/>
<comment type="caution">
    <text evidence="3">The sequence shown here is derived from an EMBL/GenBank/DDBJ whole genome shotgun (WGS) entry which is preliminary data.</text>
</comment>
<proteinExistence type="inferred from homology"/>
<keyword evidence="4" id="KW-1185">Reference proteome</keyword>
<accession>A0A328C703</accession>
<protein>
    <submittedName>
        <fullName evidence="3">Uncharacterized protein</fullName>
    </submittedName>
</protein>
<comment type="similarity">
    <text evidence="1">Belongs to the 4-hydroxybenzoyl-CoA thioesterase family.</text>
</comment>
<dbReference type="InterPro" id="IPR029069">
    <property type="entry name" value="HotDog_dom_sf"/>
</dbReference>
<dbReference type="Pfam" id="PF13279">
    <property type="entry name" value="4HBT_2"/>
    <property type="match status" value="1"/>
</dbReference>